<evidence type="ECO:0000256" key="1">
    <source>
        <dbReference type="SAM" id="Phobius"/>
    </source>
</evidence>
<evidence type="ECO:0000313" key="5">
    <source>
        <dbReference type="Proteomes" id="UP000264693"/>
    </source>
</evidence>
<feature type="transmembrane region" description="Helical" evidence="1">
    <location>
        <begin position="55"/>
        <end position="75"/>
    </location>
</feature>
<dbReference type="AlphaFoldDB" id="A0A347TLU7"/>
<sequence>MEKAIDNKDEVVFEILDYSYIFTELGLFSVGIFSAIVICIYNGSIHEAYSSLTPFGQFVFAYLILRGLSISYLAFVSKNYKIIFYQNRIKRTKTNEIRDLDNFKNAYNVFWQIATDKTAYWNPFKVIFLIIAIPGQIFIMFLVITKWIGTMIYSKRFLANQYSLVVVFNDEKLINLSYGFLNNEEKKFIEEYFSKYFNIKNLEKGFLMLPSEQGEENE</sequence>
<evidence type="ECO:0000313" key="4">
    <source>
        <dbReference type="Proteomes" id="UP000224740"/>
    </source>
</evidence>
<reference evidence="2 5" key="3">
    <citation type="submission" date="2018-08" db="EMBL/GenBank/DDBJ databases">
        <title>Complete genome of the Arcobacter marinus type strain JCM 15502.</title>
        <authorList>
            <person name="Miller W.G."/>
            <person name="Yee E."/>
            <person name="Huynh S."/>
            <person name="Parker C.T."/>
        </authorList>
    </citation>
    <scope>NUCLEOTIDE SEQUENCE [LARGE SCALE GENOMIC DNA]</scope>
    <source>
        <strain evidence="2 5">JCM 15502</strain>
    </source>
</reference>
<dbReference type="KEGG" id="amar:AMRN_1848"/>
<dbReference type="EMBL" id="NXAO01000054">
    <property type="protein sequence ID" value="PHO14460.1"/>
    <property type="molecule type" value="Genomic_DNA"/>
</dbReference>
<evidence type="ECO:0000313" key="2">
    <source>
        <dbReference type="EMBL" id="AXX87575.1"/>
    </source>
</evidence>
<keyword evidence="1" id="KW-0812">Transmembrane</keyword>
<accession>A0A347TLU7</accession>
<feature type="transmembrane region" description="Helical" evidence="1">
    <location>
        <begin position="20"/>
        <end position="43"/>
    </location>
</feature>
<keyword evidence="1" id="KW-0472">Membrane</keyword>
<reference evidence="4" key="1">
    <citation type="submission" date="2017-09" db="EMBL/GenBank/DDBJ databases">
        <title>Arcobacter canalis sp. nov., a new species isolated from a water canal contaminated with urban sewage.</title>
        <authorList>
            <person name="Perez-Cataluna A."/>
            <person name="Salas-Masso N."/>
            <person name="Figueras M.J."/>
        </authorList>
    </citation>
    <scope>NUCLEOTIDE SEQUENCE [LARGE SCALE GENOMIC DNA]</scope>
    <source>
        <strain evidence="4">CECT 7727</strain>
    </source>
</reference>
<dbReference type="EMBL" id="CP032101">
    <property type="protein sequence ID" value="AXX87575.1"/>
    <property type="molecule type" value="Genomic_DNA"/>
</dbReference>
<dbReference type="Proteomes" id="UP000264693">
    <property type="component" value="Chromosome"/>
</dbReference>
<dbReference type="RefSeq" id="WP_099312033.1">
    <property type="nucleotide sequence ID" value="NZ_CP032101.1"/>
</dbReference>
<evidence type="ECO:0000313" key="3">
    <source>
        <dbReference type="EMBL" id="PHO14460.1"/>
    </source>
</evidence>
<gene>
    <name evidence="2" type="ORF">AMRN_1848</name>
    <name evidence="3" type="ORF">CPH92_11650</name>
</gene>
<reference evidence="3" key="2">
    <citation type="submission" date="2017-09" db="EMBL/GenBank/DDBJ databases">
        <authorList>
            <person name="Perez-Cataluna A."/>
            <person name="Figueras M.J."/>
            <person name="Salas-Masso N."/>
        </authorList>
    </citation>
    <scope>NUCLEOTIDE SEQUENCE</scope>
    <source>
        <strain evidence="3">CECT 7727</strain>
    </source>
</reference>
<proteinExistence type="predicted"/>
<dbReference type="Proteomes" id="UP000224740">
    <property type="component" value="Unassembled WGS sequence"/>
</dbReference>
<protein>
    <submittedName>
        <fullName evidence="2">Putative membrane protein</fullName>
    </submittedName>
</protein>
<feature type="transmembrane region" description="Helical" evidence="1">
    <location>
        <begin position="126"/>
        <end position="148"/>
    </location>
</feature>
<organism evidence="2 5">
    <name type="scientific">Malaciobacter marinus</name>
    <dbReference type="NCBI Taxonomy" id="505249"/>
    <lineage>
        <taxon>Bacteria</taxon>
        <taxon>Pseudomonadati</taxon>
        <taxon>Campylobacterota</taxon>
        <taxon>Epsilonproteobacteria</taxon>
        <taxon>Campylobacterales</taxon>
        <taxon>Arcobacteraceae</taxon>
        <taxon>Malaciobacter</taxon>
    </lineage>
</organism>
<name>A0A347TLU7_9BACT</name>
<keyword evidence="1" id="KW-1133">Transmembrane helix</keyword>
<keyword evidence="4" id="KW-1185">Reference proteome</keyword>